<dbReference type="PROSITE" id="PS50141">
    <property type="entry name" value="A_DEAMIN_EDITASE"/>
    <property type="match status" value="1"/>
</dbReference>
<dbReference type="GO" id="GO:0008033">
    <property type="term" value="P:tRNA processing"/>
    <property type="evidence" value="ECO:0007669"/>
    <property type="project" value="UniProtKB-KW"/>
</dbReference>
<evidence type="ECO:0000256" key="5">
    <source>
        <dbReference type="ARBA" id="ARBA00037026"/>
    </source>
</evidence>
<name>A0A9P8D280_MORAP</name>
<sequence>MPVYRTQDLNTGVVQECHAQFARLPKHGKPSRKGNGQAEWTILAGIVMTTPTSTSKKHDDVQKSDRPSDGDTEDAADEEYWDVECISLATGSKCLPRGKQSQKGDLINDCHAEILARRGFNRWCLLEMQASVKDPNNAQSRFRYTGDSASGSKVTTPLFELLDPRTQFHLYVSQAPCGDATTASLALMQTEESKGAFLNGRQSRLDPGSDAKTQAIPSPLIPGKDAANTQDMGLAGSKRHRESTDHGDSILSKQPRIESAVDTRSPSQLDNVTDEHGCYRVLGFRRGRIDYDSVGVLRTKPGRVDSEPTMSMSCSDKIARWNVLGLSSALVAPFIAEPLYLTSVIAGDLFDAEALERALFQRIGGCHLTDQGTTADEKTKDDQRQLDHPHRMDVHKSNKVFDYSKDVVTARSEKEGITIPPVASPCSTSWIASEPSVTEVLINGCKAGASTKKQISAKARSRLCKISMFETSAALWKSIPATKPDLVERMIRSSSTVISEEAQSHPVVYKDWKRLSESYCRSRERLLSTSFRNWIKSDDSLEMFDIDGNSSLARPTGE</sequence>
<reference evidence="14" key="1">
    <citation type="submission" date="2021-07" db="EMBL/GenBank/DDBJ databases">
        <title>Draft genome of Mortierella alpina, strain LL118, isolated from an aspen leaf litter sample.</title>
        <authorList>
            <person name="Yang S."/>
            <person name="Vinatzer B.A."/>
        </authorList>
    </citation>
    <scope>NUCLEOTIDE SEQUENCE</scope>
    <source>
        <strain evidence="14">LL118</strain>
    </source>
</reference>
<organism evidence="14 15">
    <name type="scientific">Mortierella alpina</name>
    <name type="common">Oleaginous fungus</name>
    <name type="synonym">Mortierella renispora</name>
    <dbReference type="NCBI Taxonomy" id="64518"/>
    <lineage>
        <taxon>Eukaryota</taxon>
        <taxon>Fungi</taxon>
        <taxon>Fungi incertae sedis</taxon>
        <taxon>Mucoromycota</taxon>
        <taxon>Mortierellomycotina</taxon>
        <taxon>Mortierellomycetes</taxon>
        <taxon>Mortierellales</taxon>
        <taxon>Mortierellaceae</taxon>
        <taxon>Mortierella</taxon>
    </lineage>
</organism>
<evidence type="ECO:0000313" key="14">
    <source>
        <dbReference type="EMBL" id="KAG9327129.1"/>
    </source>
</evidence>
<dbReference type="Proteomes" id="UP000717515">
    <property type="component" value="Unassembled WGS sequence"/>
</dbReference>
<evidence type="ECO:0000256" key="6">
    <source>
        <dbReference type="ARBA" id="ARBA00037784"/>
    </source>
</evidence>
<comment type="catalytic activity">
    <reaction evidence="11">
        <text>adenosine(37) in tRNA(Ala) + H2O + H(+) = inosine(37) in tRNA(Ala) + NH4(+)</text>
        <dbReference type="Rhea" id="RHEA:50968"/>
        <dbReference type="Rhea" id="RHEA-COMP:12855"/>
        <dbReference type="Rhea" id="RHEA-COMP:12856"/>
        <dbReference type="ChEBI" id="CHEBI:15377"/>
        <dbReference type="ChEBI" id="CHEBI:15378"/>
        <dbReference type="ChEBI" id="CHEBI:28938"/>
        <dbReference type="ChEBI" id="CHEBI:74411"/>
        <dbReference type="ChEBI" id="CHEBI:82852"/>
        <dbReference type="EC" id="3.5.4.34"/>
    </reaction>
</comment>
<evidence type="ECO:0000256" key="9">
    <source>
        <dbReference type="ARBA" id="ARBA00040502"/>
    </source>
</evidence>
<evidence type="ECO:0000256" key="12">
    <source>
        <dbReference type="SAM" id="MobiDB-lite"/>
    </source>
</evidence>
<feature type="compositionally biased region" description="Basic and acidic residues" evidence="12">
    <location>
        <begin position="56"/>
        <end position="69"/>
    </location>
</feature>
<dbReference type="AlphaFoldDB" id="A0A9P8D280"/>
<keyword evidence="4" id="KW-0862">Zinc</keyword>
<evidence type="ECO:0000256" key="3">
    <source>
        <dbReference type="ARBA" id="ARBA00022801"/>
    </source>
</evidence>
<evidence type="ECO:0000256" key="1">
    <source>
        <dbReference type="ARBA" id="ARBA00022694"/>
    </source>
</evidence>
<comment type="caution">
    <text evidence="14">The sequence shown here is derived from an EMBL/GenBank/DDBJ whole genome shotgun (WGS) entry which is preliminary data.</text>
</comment>
<dbReference type="GO" id="GO:0003723">
    <property type="term" value="F:RNA binding"/>
    <property type="evidence" value="ECO:0007669"/>
    <property type="project" value="InterPro"/>
</dbReference>
<evidence type="ECO:0000256" key="4">
    <source>
        <dbReference type="ARBA" id="ARBA00022833"/>
    </source>
</evidence>
<evidence type="ECO:0000259" key="13">
    <source>
        <dbReference type="PROSITE" id="PS50141"/>
    </source>
</evidence>
<comment type="cofactor">
    <cofactor evidence="5">
        <name>1D-myo-inositol hexakisphosphate</name>
        <dbReference type="ChEBI" id="CHEBI:58130"/>
    </cofactor>
</comment>
<evidence type="ECO:0000313" key="15">
    <source>
        <dbReference type="Proteomes" id="UP000717515"/>
    </source>
</evidence>
<accession>A0A9P8D280</accession>
<evidence type="ECO:0000256" key="8">
    <source>
        <dbReference type="ARBA" id="ARBA00038940"/>
    </source>
</evidence>
<dbReference type="PANTHER" id="PTHR46516">
    <property type="entry name" value="TRNA-SPECIFIC ADENOSINE DEAMINASE 1"/>
    <property type="match status" value="1"/>
</dbReference>
<dbReference type="InterPro" id="IPR002466">
    <property type="entry name" value="A_deamin"/>
</dbReference>
<feature type="domain" description="A to I editase" evidence="13">
    <location>
        <begin position="87"/>
        <end position="544"/>
    </location>
</feature>
<gene>
    <name evidence="14" type="ORF">KVV02_008759</name>
</gene>
<feature type="region of interest" description="Disordered" evidence="12">
    <location>
        <begin position="199"/>
        <end position="271"/>
    </location>
</feature>
<evidence type="ECO:0000256" key="2">
    <source>
        <dbReference type="ARBA" id="ARBA00022723"/>
    </source>
</evidence>
<comment type="function">
    <text evidence="6">Specifically deaminates adenosine-37 to inosine in tRNA-Ala.</text>
</comment>
<keyword evidence="1" id="KW-0819">tRNA processing</keyword>
<comment type="similarity">
    <text evidence="7">Belongs to the ADAT1 family.</text>
</comment>
<feature type="region of interest" description="Disordered" evidence="12">
    <location>
        <begin position="51"/>
        <end position="76"/>
    </location>
</feature>
<dbReference type="PANTHER" id="PTHR46516:SF1">
    <property type="entry name" value="TRNA-SPECIFIC ADENOSINE DEAMINASE 1"/>
    <property type="match status" value="1"/>
</dbReference>
<keyword evidence="3" id="KW-0378">Hydrolase</keyword>
<dbReference type="GO" id="GO:0046872">
    <property type="term" value="F:metal ion binding"/>
    <property type="evidence" value="ECO:0007669"/>
    <property type="project" value="UniProtKB-KW"/>
</dbReference>
<evidence type="ECO:0000256" key="7">
    <source>
        <dbReference type="ARBA" id="ARBA00038326"/>
    </source>
</evidence>
<keyword evidence="2" id="KW-0479">Metal-binding</keyword>
<proteinExistence type="inferred from homology"/>
<dbReference type="GO" id="GO:0043829">
    <property type="term" value="F:tRNA-specific adenosine-37 deaminase activity"/>
    <property type="evidence" value="ECO:0007669"/>
    <property type="project" value="UniProtKB-EC"/>
</dbReference>
<dbReference type="EC" id="3.5.4.34" evidence="8"/>
<evidence type="ECO:0000256" key="11">
    <source>
        <dbReference type="ARBA" id="ARBA00047635"/>
    </source>
</evidence>
<dbReference type="Pfam" id="PF02137">
    <property type="entry name" value="A_deamin"/>
    <property type="match status" value="1"/>
</dbReference>
<feature type="compositionally biased region" description="Polar residues" evidence="12">
    <location>
        <begin position="262"/>
        <end position="271"/>
    </location>
</feature>
<dbReference type="SMART" id="SM00552">
    <property type="entry name" value="ADEAMc"/>
    <property type="match status" value="1"/>
</dbReference>
<protein>
    <recommendedName>
        <fullName evidence="9">tRNA-specific adenosine deaminase 1</fullName>
        <ecNumber evidence="8">3.5.4.34</ecNumber>
    </recommendedName>
    <alternativeName>
        <fullName evidence="10">tRNA-specific adenosine-37 deaminase</fullName>
    </alternativeName>
</protein>
<evidence type="ECO:0000256" key="10">
    <source>
        <dbReference type="ARBA" id="ARBA00041760"/>
    </source>
</evidence>
<dbReference type="EMBL" id="JAIFTL010000009">
    <property type="protein sequence ID" value="KAG9327129.1"/>
    <property type="molecule type" value="Genomic_DNA"/>
</dbReference>